<evidence type="ECO:0000313" key="3">
    <source>
        <dbReference type="Proteomes" id="UP001595900"/>
    </source>
</evidence>
<gene>
    <name evidence="2" type="ORF">ACFOYW_10235</name>
</gene>
<dbReference type="PANTHER" id="PTHR37305">
    <property type="entry name" value="INTEGRAL MEMBRANE PROTEIN-RELATED"/>
    <property type="match status" value="1"/>
</dbReference>
<name>A0ABV8Q7W9_9MICO</name>
<accession>A0ABV8Q7W9</accession>
<keyword evidence="1" id="KW-1133">Transmembrane helix</keyword>
<evidence type="ECO:0000256" key="1">
    <source>
        <dbReference type="SAM" id="Phobius"/>
    </source>
</evidence>
<dbReference type="Proteomes" id="UP001595900">
    <property type="component" value="Unassembled WGS sequence"/>
</dbReference>
<sequence>MSQADARTTRNPAAPLINELTTLFRRWRTIALLSALAAVPVLIGIAVRVTQGRGGGSDTSGPAFVGSIAQNGLFVSFTALVVSIPVFLPLTVSVVAGDTIAGEASLGTLRYLLVAPIGRVRLLVVKFIGTLAFVVAAVLALVVFGVLIGAILFHIGPVPLLSGNTVGFGGFVVRLLLLAAYSTVSLVGLTALGLFISTLTSVPVGAMAATVVLAAVTQVADALPQLSWLHPWLFSHYWLGLGDFLRSPMVWNSFGQNALLQLGYLVVFGLLAWARLTTKDILS</sequence>
<proteinExistence type="predicted"/>
<feature type="transmembrane region" description="Helical" evidence="1">
    <location>
        <begin position="30"/>
        <end position="50"/>
    </location>
</feature>
<keyword evidence="1" id="KW-0812">Transmembrane</keyword>
<dbReference type="EMBL" id="JBHSCN010000005">
    <property type="protein sequence ID" value="MFC4243753.1"/>
    <property type="molecule type" value="Genomic_DNA"/>
</dbReference>
<comment type="caution">
    <text evidence="2">The sequence shown here is derived from an EMBL/GenBank/DDBJ whole genome shotgun (WGS) entry which is preliminary data.</text>
</comment>
<feature type="transmembrane region" description="Helical" evidence="1">
    <location>
        <begin position="175"/>
        <end position="195"/>
    </location>
</feature>
<dbReference type="PANTHER" id="PTHR37305:SF1">
    <property type="entry name" value="MEMBRANE PROTEIN"/>
    <property type="match status" value="1"/>
</dbReference>
<feature type="transmembrane region" description="Helical" evidence="1">
    <location>
        <begin position="71"/>
        <end position="96"/>
    </location>
</feature>
<feature type="transmembrane region" description="Helical" evidence="1">
    <location>
        <begin position="202"/>
        <end position="220"/>
    </location>
</feature>
<feature type="transmembrane region" description="Helical" evidence="1">
    <location>
        <begin position="258"/>
        <end position="276"/>
    </location>
</feature>
<dbReference type="Pfam" id="PF12730">
    <property type="entry name" value="ABC2_membrane_4"/>
    <property type="match status" value="1"/>
</dbReference>
<dbReference type="RefSeq" id="WP_390228832.1">
    <property type="nucleotide sequence ID" value="NZ_JBHSCN010000005.1"/>
</dbReference>
<evidence type="ECO:0000313" key="2">
    <source>
        <dbReference type="EMBL" id="MFC4243753.1"/>
    </source>
</evidence>
<reference evidence="3" key="1">
    <citation type="journal article" date="2019" name="Int. J. Syst. Evol. Microbiol.">
        <title>The Global Catalogue of Microorganisms (GCM) 10K type strain sequencing project: providing services to taxonomists for standard genome sequencing and annotation.</title>
        <authorList>
            <consortium name="The Broad Institute Genomics Platform"/>
            <consortium name="The Broad Institute Genome Sequencing Center for Infectious Disease"/>
            <person name="Wu L."/>
            <person name="Ma J."/>
        </authorList>
    </citation>
    <scope>NUCLEOTIDE SEQUENCE [LARGE SCALE GENOMIC DNA]</scope>
    <source>
        <strain evidence="3">CGMCC 1.10363</strain>
    </source>
</reference>
<protein>
    <submittedName>
        <fullName evidence="2">ABC transporter permease</fullName>
    </submittedName>
</protein>
<keyword evidence="3" id="KW-1185">Reference proteome</keyword>
<organism evidence="2 3">
    <name type="scientific">Gryllotalpicola reticulitermitis</name>
    <dbReference type="NCBI Taxonomy" id="1184153"/>
    <lineage>
        <taxon>Bacteria</taxon>
        <taxon>Bacillati</taxon>
        <taxon>Actinomycetota</taxon>
        <taxon>Actinomycetes</taxon>
        <taxon>Micrococcales</taxon>
        <taxon>Microbacteriaceae</taxon>
        <taxon>Gryllotalpicola</taxon>
    </lineage>
</organism>
<keyword evidence="1" id="KW-0472">Membrane</keyword>
<feature type="transmembrane region" description="Helical" evidence="1">
    <location>
        <begin position="131"/>
        <end position="155"/>
    </location>
</feature>